<dbReference type="Proteomes" id="UP000056453">
    <property type="component" value="Unassembled WGS sequence"/>
</dbReference>
<dbReference type="GO" id="GO:0032259">
    <property type="term" value="P:methylation"/>
    <property type="evidence" value="ECO:0007669"/>
    <property type="project" value="UniProtKB-KW"/>
</dbReference>
<evidence type="ECO:0000313" key="5">
    <source>
        <dbReference type="EMBL" id="AOK27436.1"/>
    </source>
</evidence>
<reference evidence="6 7" key="1">
    <citation type="submission" date="2015-11" db="EMBL/GenBank/DDBJ databases">
        <title>Expanding the genomic diversity of Burkholderia species for the development of highly accurate diagnostics.</title>
        <authorList>
            <person name="Sahl J."/>
            <person name="Keim P."/>
            <person name="Wagner D."/>
        </authorList>
    </citation>
    <scope>NUCLEOTIDE SEQUENCE [LARGE SCALE GENOMIC DNA]</scope>
    <source>
        <strain evidence="6 7">MSMB1808WGS</strain>
    </source>
</reference>
<dbReference type="GO" id="GO:0008168">
    <property type="term" value="F:methyltransferase activity"/>
    <property type="evidence" value="ECO:0007669"/>
    <property type="project" value="UniProtKB-KW"/>
</dbReference>
<dbReference type="InterPro" id="IPR041698">
    <property type="entry name" value="Methyltransf_25"/>
</dbReference>
<keyword evidence="2" id="KW-0808">Transferase</keyword>
<dbReference type="PANTHER" id="PTHR43464">
    <property type="entry name" value="METHYLTRANSFERASE"/>
    <property type="match status" value="1"/>
</dbReference>
<dbReference type="Proteomes" id="UP000095100">
    <property type="component" value="Chromosome 2"/>
</dbReference>
<dbReference type="EMBL" id="CP013447">
    <property type="protein sequence ID" value="AOK27436.1"/>
    <property type="molecule type" value="Genomic_DNA"/>
</dbReference>
<reference evidence="5 8" key="2">
    <citation type="submission" date="2015-12" db="EMBL/GenBank/DDBJ databases">
        <title>Diversity of Burkholderia near neighbor genomes.</title>
        <authorList>
            <person name="Sahl J."/>
            <person name="Wagner D."/>
            <person name="Keim P."/>
        </authorList>
    </citation>
    <scope>NUCLEOTIDE SEQUENCE [LARGE SCALE GENOMIC DNA]</scope>
    <source>
        <strain evidence="5 8">MSMB1189WGS</strain>
    </source>
</reference>
<dbReference type="RefSeq" id="WP_010093834.1">
    <property type="nucleotide sequence ID" value="NZ_CP013447.1"/>
</dbReference>
<keyword evidence="7" id="KW-1185">Reference proteome</keyword>
<protein>
    <submittedName>
        <fullName evidence="6">SAM-dependent methyltransferase</fullName>
    </submittedName>
</protein>
<sequence length="230" mass="25839">MKIVDTSLLKQWYSKEYGAGREKPVFGSLRREMAAFLDAIPADAESALELGCGDGRNLAALAGKGLRLTGVDMVDSLAVTRRSISALSDMTFVQTDILDYEPEREAFDVVVCSEVLHFFTKNELAQVMPKILDAVKPGGLLFVDLLSDLTRHFAATGEPFVWDKEAGISVPEAETLFKRWLTDFDVSWTRHFFDQQTWPLTDAIDMPIPPYVWQGTYVSVCAHKRTREVR</sequence>
<feature type="domain" description="Methyltransferase" evidence="4">
    <location>
        <begin position="48"/>
        <end position="139"/>
    </location>
</feature>
<evidence type="ECO:0000313" key="7">
    <source>
        <dbReference type="Proteomes" id="UP000056453"/>
    </source>
</evidence>
<dbReference type="Pfam" id="PF13649">
    <property type="entry name" value="Methyltransf_25"/>
    <property type="match status" value="1"/>
</dbReference>
<accession>A0A105NLR4</accession>
<dbReference type="SUPFAM" id="SSF53335">
    <property type="entry name" value="S-adenosyl-L-methionine-dependent methyltransferases"/>
    <property type="match status" value="1"/>
</dbReference>
<keyword evidence="1 6" id="KW-0489">Methyltransferase</keyword>
<proteinExistence type="predicted"/>
<gene>
    <name evidence="6" type="ORF">WJ96_13305</name>
    <name evidence="5" type="ORF">WK67_33450</name>
</gene>
<dbReference type="CDD" id="cd02440">
    <property type="entry name" value="AdoMet_MTases"/>
    <property type="match status" value="1"/>
</dbReference>
<dbReference type="Gene3D" id="3.40.50.150">
    <property type="entry name" value="Vaccinia Virus protein VP39"/>
    <property type="match status" value="1"/>
</dbReference>
<evidence type="ECO:0000256" key="2">
    <source>
        <dbReference type="ARBA" id="ARBA00022679"/>
    </source>
</evidence>
<name>A0A105NLR4_9BURK</name>
<dbReference type="EMBL" id="LPBJ01000074">
    <property type="protein sequence ID" value="KVP94127.1"/>
    <property type="molecule type" value="Genomic_DNA"/>
</dbReference>
<evidence type="ECO:0000313" key="6">
    <source>
        <dbReference type="EMBL" id="KVP94127.1"/>
    </source>
</evidence>
<evidence type="ECO:0000313" key="8">
    <source>
        <dbReference type="Proteomes" id="UP000095100"/>
    </source>
</evidence>
<dbReference type="AlphaFoldDB" id="A0A105NLR4"/>
<evidence type="ECO:0000256" key="3">
    <source>
        <dbReference type="ARBA" id="ARBA00022691"/>
    </source>
</evidence>
<evidence type="ECO:0000256" key="1">
    <source>
        <dbReference type="ARBA" id="ARBA00022603"/>
    </source>
</evidence>
<evidence type="ECO:0000259" key="4">
    <source>
        <dbReference type="Pfam" id="PF13649"/>
    </source>
</evidence>
<keyword evidence="3" id="KW-0949">S-adenosyl-L-methionine</keyword>
<dbReference type="PANTHER" id="PTHR43464:SF19">
    <property type="entry name" value="UBIQUINONE BIOSYNTHESIS O-METHYLTRANSFERASE, MITOCHONDRIAL"/>
    <property type="match status" value="1"/>
</dbReference>
<organism evidence="6 7">
    <name type="scientific">Burkholderia ubonensis</name>
    <dbReference type="NCBI Taxonomy" id="101571"/>
    <lineage>
        <taxon>Bacteria</taxon>
        <taxon>Pseudomonadati</taxon>
        <taxon>Pseudomonadota</taxon>
        <taxon>Betaproteobacteria</taxon>
        <taxon>Burkholderiales</taxon>
        <taxon>Burkholderiaceae</taxon>
        <taxon>Burkholderia</taxon>
        <taxon>Burkholderia cepacia complex</taxon>
    </lineage>
</organism>
<dbReference type="InterPro" id="IPR029063">
    <property type="entry name" value="SAM-dependent_MTases_sf"/>
</dbReference>